<comment type="subcellular location">
    <subcellularLocation>
        <location evidence="2">Cytoplasm</location>
        <location evidence="2">Cytosol</location>
    </subcellularLocation>
    <subcellularLocation>
        <location evidence="2">Nucleus</location>
    </subcellularLocation>
</comment>
<evidence type="ECO:0000256" key="1">
    <source>
        <dbReference type="ARBA" id="ARBA00023012"/>
    </source>
</evidence>
<comment type="function">
    <text evidence="2">Functions as a two-component phosphorelay mediators between cytokinin sensor histidine kinases and response regulators (B-type ARRs). Plays an important role in propagating cytokinin signal transduction.</text>
</comment>
<comment type="caution">
    <text evidence="3">The sequence shown here is derived from an EMBL/GenBank/DDBJ whole genome shotgun (WGS) entry which is preliminary data.</text>
</comment>
<dbReference type="Gene3D" id="1.20.120.160">
    <property type="entry name" value="HPT domain"/>
    <property type="match status" value="1"/>
</dbReference>
<dbReference type="Proteomes" id="UP000796880">
    <property type="component" value="Unassembled WGS sequence"/>
</dbReference>
<sequence length="128" mass="14793">MEANKPLRQQIASMRQSLFDEGILDNHYMQLENLEDNDNPNFAEEVMSLYCRDSTKIIASLHQALEKPGPLDVNKLDKLLHQLKGGSARTKSMFQQLQKEHDTLRARIEPYFQLLRQVGPCETAQRPK</sequence>
<dbReference type="PANTHER" id="PTHR28242:SF41">
    <property type="entry name" value="HISTIDINE CONTAINING PHOSPHOTRANSFER PROTEIN"/>
    <property type="match status" value="1"/>
</dbReference>
<accession>A0A8K0GZN4</accession>
<dbReference type="OrthoDB" id="1673781at2759"/>
<dbReference type="GO" id="GO:0009736">
    <property type="term" value="P:cytokinin-activated signaling pathway"/>
    <property type="evidence" value="ECO:0007669"/>
    <property type="project" value="UniProtKB-KW"/>
</dbReference>
<dbReference type="GO" id="GO:0005829">
    <property type="term" value="C:cytosol"/>
    <property type="evidence" value="ECO:0007669"/>
    <property type="project" value="UniProtKB-SubCell"/>
</dbReference>
<dbReference type="SUPFAM" id="SSF47226">
    <property type="entry name" value="Histidine-containing phosphotransfer domain, HPT domain"/>
    <property type="match status" value="1"/>
</dbReference>
<dbReference type="GO" id="GO:0005634">
    <property type="term" value="C:nucleus"/>
    <property type="evidence" value="ECO:0007669"/>
    <property type="project" value="UniProtKB-SubCell"/>
</dbReference>
<gene>
    <name evidence="3" type="ORF">FNV43_RR16894</name>
</gene>
<comment type="domain">
    <text evidence="2">Histidine-containing phosphotransfer domain (HPt) contains an active histidine that mediates the phosphotransfer.</text>
</comment>
<keyword evidence="2" id="KW-0932">Cytokinin signaling pathway</keyword>
<name>A0A8K0GZN4_9ROSA</name>
<keyword evidence="1 2" id="KW-0902">Two-component regulatory system</keyword>
<proteinExistence type="predicted"/>
<evidence type="ECO:0000256" key="2">
    <source>
        <dbReference type="RuleBase" id="RU369004"/>
    </source>
</evidence>
<dbReference type="AlphaFoldDB" id="A0A8K0GZN4"/>
<dbReference type="GO" id="GO:0043424">
    <property type="term" value="F:protein histidine kinase binding"/>
    <property type="evidence" value="ECO:0007669"/>
    <property type="project" value="UniProtKB-UniRule"/>
</dbReference>
<dbReference type="InterPro" id="IPR045871">
    <property type="entry name" value="AHP1-5/YPD1"/>
</dbReference>
<dbReference type="PANTHER" id="PTHR28242">
    <property type="entry name" value="PHOSPHORELAY INTERMEDIATE PROTEIN YPD1"/>
    <property type="match status" value="1"/>
</dbReference>
<dbReference type="InterPro" id="IPR036641">
    <property type="entry name" value="HPT_dom_sf"/>
</dbReference>
<evidence type="ECO:0000313" key="3">
    <source>
        <dbReference type="EMBL" id="KAF3442976.1"/>
    </source>
</evidence>
<protein>
    <recommendedName>
        <fullName evidence="2">Histidine-containing phosphotransfer protein</fullName>
    </recommendedName>
</protein>
<dbReference type="GO" id="GO:0000160">
    <property type="term" value="P:phosphorelay signal transduction system"/>
    <property type="evidence" value="ECO:0007669"/>
    <property type="project" value="UniProtKB-UniRule"/>
</dbReference>
<organism evidence="3 4">
    <name type="scientific">Rhamnella rubrinervis</name>
    <dbReference type="NCBI Taxonomy" id="2594499"/>
    <lineage>
        <taxon>Eukaryota</taxon>
        <taxon>Viridiplantae</taxon>
        <taxon>Streptophyta</taxon>
        <taxon>Embryophyta</taxon>
        <taxon>Tracheophyta</taxon>
        <taxon>Spermatophyta</taxon>
        <taxon>Magnoliopsida</taxon>
        <taxon>eudicotyledons</taxon>
        <taxon>Gunneridae</taxon>
        <taxon>Pentapetalae</taxon>
        <taxon>rosids</taxon>
        <taxon>fabids</taxon>
        <taxon>Rosales</taxon>
        <taxon>Rhamnaceae</taxon>
        <taxon>rhamnoid group</taxon>
        <taxon>Rhamneae</taxon>
        <taxon>Rhamnella</taxon>
    </lineage>
</organism>
<keyword evidence="4" id="KW-1185">Reference proteome</keyword>
<dbReference type="EMBL" id="VOIH02000007">
    <property type="protein sequence ID" value="KAF3442976.1"/>
    <property type="molecule type" value="Genomic_DNA"/>
</dbReference>
<dbReference type="GO" id="GO:0009927">
    <property type="term" value="F:histidine phosphotransfer kinase activity"/>
    <property type="evidence" value="ECO:0007669"/>
    <property type="project" value="UniProtKB-UniRule"/>
</dbReference>
<reference evidence="3" key="1">
    <citation type="submission" date="2020-03" db="EMBL/GenBank/DDBJ databases">
        <title>A high-quality chromosome-level genome assembly of a woody plant with both climbing and erect habits, Rhamnella rubrinervis.</title>
        <authorList>
            <person name="Lu Z."/>
            <person name="Yang Y."/>
            <person name="Zhu X."/>
            <person name="Sun Y."/>
        </authorList>
    </citation>
    <scope>NUCLEOTIDE SEQUENCE</scope>
    <source>
        <strain evidence="3">BYM</strain>
        <tissue evidence="3">Leaf</tissue>
    </source>
</reference>
<evidence type="ECO:0000313" key="4">
    <source>
        <dbReference type="Proteomes" id="UP000796880"/>
    </source>
</evidence>